<comment type="caution">
    <text evidence="18">The sequence shown here is derived from an EMBL/GenBank/DDBJ whole genome shotgun (WGS) entry which is preliminary data.</text>
</comment>
<protein>
    <recommendedName>
        <fullName evidence="3">histidine kinase</fullName>
        <ecNumber evidence="3">2.7.13.3</ecNumber>
    </recommendedName>
</protein>
<dbReference type="Pfam" id="PF00512">
    <property type="entry name" value="HisKA"/>
    <property type="match status" value="1"/>
</dbReference>
<keyword evidence="9 14" id="KW-1133">Transmembrane helix</keyword>
<keyword evidence="4" id="KW-1003">Cell membrane</keyword>
<gene>
    <name evidence="18" type="ORF">ACED35_15010</name>
</gene>
<dbReference type="InterPro" id="IPR008207">
    <property type="entry name" value="Sig_transdc_His_kin_Hpt_dom"/>
</dbReference>
<dbReference type="SMART" id="SM00448">
    <property type="entry name" value="REC"/>
    <property type="match status" value="1"/>
</dbReference>
<sequence length="1339" mass="150317">MHNHSPFSNPESRNTLIQLVVSGTAVIAIIMLSFLWFYRSIVNDTQLKIEYFLQSEIANVSVAISDWYHHRERELALVANDKILVSNMYRYAKAFGRKSHPGTGQTDLLLPNTDENIHRTLSEYLENFEYDNALLFSENGKLLLNVTPFNQAWADQIYQNHGRRIQTQGEYISAPEKGPRERDGMMISLGFSLHIANQTSATLPVDQRPILVLLRNSQEFDRIFINQEHTDTRLAFAVNKNGERIAPYHTPNASAYPFSLSRPSMSNQVNASPWSLLTSAETEVNMNVVGYQGHRKNDMVGVWQWHEQYPMAVVIEFDADSALNAIYYTRNYLLWVFLAVTAAFTIFLALHAKTSLKISFSKLYLESILRNYADGVIVLDSKGMTVSVNDKAFELALLPSDVPQPCLLSAFQTLENEKLIRVIDDIYVDAMNKGEMGNIHRYGINDQMVYLNIKAKKQHISGNDYVVVNLRDITKQSTIEDKLSRSNALYSVFNTVQDMYMTTGDSERSFKKALVVLASFTESSLAAMLSFDGGEQKVMFKHQTGRQSKEFTGLPESLLSYAETALSLRRTEFSSLHFTVESERTDFYKHYTLIPLVSKRDTLGLIVLAGRDSPYSEKQVDWIAPVVKSICSMMFSDKQTQLNQEVTEALRTAKEDAEHANEAKSTFLAMMSHEIRTPINGIIGMSEVLGNTDLAYEQKHYNNTISVSANALLDIINDVLDLSKIEAGKMPIREETFTVSELMENITNIVAPRVKDGVTFTSYVDPGLPFSLTGDFSKLRQILVNIAGNSAKFTDSGFVDVSIRLLNTHLHGTNTVCHVEMKVTDTGIGIKKEHLDKVFENFSQIDNSSKRRYQGTGLGLPICQKFVDLLGGTIHADSEVGEGSVFTIHLNLKQPENVLQDLLQPSDSLKKQRALIVSRCVSQTKNVKRYLEYHDMQVVTALDETAASLALSSSSPFLVTLLDHSISLEELRTCIEPTTYTQHVLYLADIKGVLTHRPYSISAALTAPFTILNLTQALETIIQMHEQGFSRDDVFKQLAQREEIAKIADTQLLKTGLSVLVAEDHPVNQELICTVLRKLNCTPTVADNGAIAFERFIANRYDMIFMDCQMPVMDGYEATRKIRQLEADNNLPAIPIIAMTANALAGDRERCLQEGMTEYIAKPFKQQALITMMNKLMHEHIEPQPVPMPALEAQSHGFTLDVEADTDVSALNTHLASTNNTQPASDADAGTPFDLSTLKETTGDDPDLIKMLVGRFLKVQNEDIAALDIAWDEKRFSDVKKIAHKMKGAALMVGAIDFSTACKNIEHHDVEDSDTMQKEYQRLLKSSENLCARMLELMR</sequence>
<dbReference type="PRINTS" id="PR00344">
    <property type="entry name" value="BCTRLSENSOR"/>
</dbReference>
<evidence type="ECO:0000256" key="5">
    <source>
        <dbReference type="ARBA" id="ARBA00022553"/>
    </source>
</evidence>
<evidence type="ECO:0000256" key="7">
    <source>
        <dbReference type="ARBA" id="ARBA00022741"/>
    </source>
</evidence>
<dbReference type="InterPro" id="IPR036641">
    <property type="entry name" value="HPT_dom_sf"/>
</dbReference>
<dbReference type="Pfam" id="PF02518">
    <property type="entry name" value="HATPase_c"/>
    <property type="match status" value="1"/>
</dbReference>
<feature type="transmembrane region" description="Helical" evidence="14">
    <location>
        <begin position="332"/>
        <end position="352"/>
    </location>
</feature>
<evidence type="ECO:0000256" key="3">
    <source>
        <dbReference type="ARBA" id="ARBA00012438"/>
    </source>
</evidence>
<dbReference type="InterPro" id="IPR005467">
    <property type="entry name" value="His_kinase_dom"/>
</dbReference>
<evidence type="ECO:0000259" key="16">
    <source>
        <dbReference type="PROSITE" id="PS50110"/>
    </source>
</evidence>
<dbReference type="PROSITE" id="PS50109">
    <property type="entry name" value="HIS_KIN"/>
    <property type="match status" value="1"/>
</dbReference>
<feature type="domain" description="Response regulatory" evidence="16">
    <location>
        <begin position="1058"/>
        <end position="1177"/>
    </location>
</feature>
<dbReference type="RefSeq" id="WP_017015188.1">
    <property type="nucleotide sequence ID" value="NZ_AJYG02000063.1"/>
</dbReference>
<evidence type="ECO:0000256" key="10">
    <source>
        <dbReference type="ARBA" id="ARBA00023012"/>
    </source>
</evidence>
<dbReference type="SUPFAM" id="SSF52172">
    <property type="entry name" value="CheY-like"/>
    <property type="match status" value="1"/>
</dbReference>
<dbReference type="SMART" id="SM00388">
    <property type="entry name" value="HisKA"/>
    <property type="match status" value="1"/>
</dbReference>
<name>A0ABV4L3Z8_9GAMM</name>
<organism evidence="18 19">
    <name type="scientific">Enterovibrio norvegicus</name>
    <dbReference type="NCBI Taxonomy" id="188144"/>
    <lineage>
        <taxon>Bacteria</taxon>
        <taxon>Pseudomonadati</taxon>
        <taxon>Pseudomonadota</taxon>
        <taxon>Gammaproteobacteria</taxon>
        <taxon>Vibrionales</taxon>
        <taxon>Vibrionaceae</taxon>
        <taxon>Enterovibrio</taxon>
    </lineage>
</organism>
<accession>A0ABV4L3Z8</accession>
<keyword evidence="11 14" id="KW-0472">Membrane</keyword>
<dbReference type="Pfam" id="PF00072">
    <property type="entry name" value="Response_reg"/>
    <property type="match status" value="1"/>
</dbReference>
<evidence type="ECO:0000256" key="2">
    <source>
        <dbReference type="ARBA" id="ARBA00004651"/>
    </source>
</evidence>
<dbReference type="PROSITE" id="PS50894">
    <property type="entry name" value="HPT"/>
    <property type="match status" value="1"/>
</dbReference>
<dbReference type="InterPro" id="IPR003661">
    <property type="entry name" value="HisK_dim/P_dom"/>
</dbReference>
<reference evidence="18 19" key="1">
    <citation type="submission" date="2024-06" db="EMBL/GenBank/DDBJ databases">
        <authorList>
            <person name="Steensen K."/>
            <person name="Seneca J."/>
            <person name="Bartlau N."/>
            <person name="Yu A.X."/>
            <person name="Polz M.F."/>
        </authorList>
    </citation>
    <scope>NUCLEOTIDE SEQUENCE [LARGE SCALE GENOMIC DNA]</scope>
    <source>
        <strain evidence="18 19">1F260</strain>
    </source>
</reference>
<keyword evidence="7" id="KW-0547">Nucleotide-binding</keyword>
<feature type="modified residue" description="4-aspartylphosphate" evidence="13">
    <location>
        <position position="1107"/>
    </location>
</feature>
<evidence type="ECO:0000256" key="4">
    <source>
        <dbReference type="ARBA" id="ARBA00022475"/>
    </source>
</evidence>
<dbReference type="PANTHER" id="PTHR45339:SF1">
    <property type="entry name" value="HYBRID SIGNAL TRANSDUCTION HISTIDINE KINASE J"/>
    <property type="match status" value="1"/>
</dbReference>
<dbReference type="Gene3D" id="1.10.287.130">
    <property type="match status" value="1"/>
</dbReference>
<dbReference type="SUPFAM" id="SSF47384">
    <property type="entry name" value="Homodimeric domain of signal transducing histidine kinase"/>
    <property type="match status" value="1"/>
</dbReference>
<evidence type="ECO:0000256" key="14">
    <source>
        <dbReference type="SAM" id="Phobius"/>
    </source>
</evidence>
<feature type="modified residue" description="Phosphohistidine" evidence="12">
    <location>
        <position position="1284"/>
    </location>
</feature>
<evidence type="ECO:0000313" key="19">
    <source>
        <dbReference type="Proteomes" id="UP001569154"/>
    </source>
</evidence>
<evidence type="ECO:0000256" key="1">
    <source>
        <dbReference type="ARBA" id="ARBA00000085"/>
    </source>
</evidence>
<dbReference type="Gene3D" id="1.20.120.160">
    <property type="entry name" value="HPT domain"/>
    <property type="match status" value="1"/>
</dbReference>
<evidence type="ECO:0000256" key="6">
    <source>
        <dbReference type="ARBA" id="ARBA00022692"/>
    </source>
</evidence>
<feature type="domain" description="Histidine kinase" evidence="15">
    <location>
        <begin position="670"/>
        <end position="894"/>
    </location>
</feature>
<evidence type="ECO:0000259" key="17">
    <source>
        <dbReference type="PROSITE" id="PS50894"/>
    </source>
</evidence>
<dbReference type="Gene3D" id="3.40.50.2300">
    <property type="match status" value="1"/>
</dbReference>
<dbReference type="PROSITE" id="PS50110">
    <property type="entry name" value="RESPONSE_REGULATORY"/>
    <property type="match status" value="1"/>
</dbReference>
<evidence type="ECO:0000256" key="11">
    <source>
        <dbReference type="ARBA" id="ARBA00023136"/>
    </source>
</evidence>
<keyword evidence="5 13" id="KW-0597">Phosphoprotein</keyword>
<feature type="domain" description="HPt" evidence="17">
    <location>
        <begin position="1245"/>
        <end position="1338"/>
    </location>
</feature>
<comment type="subcellular location">
    <subcellularLocation>
        <location evidence="2">Cell membrane</location>
        <topology evidence="2">Multi-pass membrane protein</topology>
    </subcellularLocation>
</comment>
<evidence type="ECO:0000259" key="15">
    <source>
        <dbReference type="PROSITE" id="PS50109"/>
    </source>
</evidence>
<evidence type="ECO:0000256" key="12">
    <source>
        <dbReference type="PROSITE-ProRule" id="PRU00110"/>
    </source>
</evidence>
<evidence type="ECO:0000313" key="18">
    <source>
        <dbReference type="EMBL" id="MEZ8082427.1"/>
    </source>
</evidence>
<keyword evidence="10" id="KW-0902">Two-component regulatory system</keyword>
<dbReference type="InterPro" id="IPR004358">
    <property type="entry name" value="Sig_transdc_His_kin-like_C"/>
</dbReference>
<dbReference type="CDD" id="cd17546">
    <property type="entry name" value="REC_hyHK_CKI1_RcsC-like"/>
    <property type="match status" value="1"/>
</dbReference>
<dbReference type="InterPro" id="IPR003594">
    <property type="entry name" value="HATPase_dom"/>
</dbReference>
<evidence type="ECO:0000256" key="9">
    <source>
        <dbReference type="ARBA" id="ARBA00022989"/>
    </source>
</evidence>
<keyword evidence="6 14" id="KW-0812">Transmembrane</keyword>
<dbReference type="InterPro" id="IPR036097">
    <property type="entry name" value="HisK_dim/P_sf"/>
</dbReference>
<keyword evidence="19" id="KW-1185">Reference proteome</keyword>
<evidence type="ECO:0000256" key="8">
    <source>
        <dbReference type="ARBA" id="ARBA00022840"/>
    </source>
</evidence>
<dbReference type="SMART" id="SM00387">
    <property type="entry name" value="HATPase_c"/>
    <property type="match status" value="1"/>
</dbReference>
<dbReference type="GO" id="GO:0005524">
    <property type="term" value="F:ATP binding"/>
    <property type="evidence" value="ECO:0007669"/>
    <property type="project" value="UniProtKB-KW"/>
</dbReference>
<dbReference type="CDD" id="cd00082">
    <property type="entry name" value="HisKA"/>
    <property type="match status" value="1"/>
</dbReference>
<dbReference type="InterPro" id="IPR011006">
    <property type="entry name" value="CheY-like_superfamily"/>
</dbReference>
<comment type="catalytic activity">
    <reaction evidence="1">
        <text>ATP + protein L-histidine = ADP + protein N-phospho-L-histidine.</text>
        <dbReference type="EC" id="2.7.13.3"/>
    </reaction>
</comment>
<dbReference type="EC" id="2.7.13.3" evidence="3"/>
<dbReference type="EMBL" id="JBGONM010000035">
    <property type="protein sequence ID" value="MEZ8082427.1"/>
    <property type="molecule type" value="Genomic_DNA"/>
</dbReference>
<dbReference type="Pfam" id="PF01627">
    <property type="entry name" value="Hpt"/>
    <property type="match status" value="1"/>
</dbReference>
<proteinExistence type="predicted"/>
<dbReference type="Proteomes" id="UP001569154">
    <property type="component" value="Unassembled WGS sequence"/>
</dbReference>
<dbReference type="InterPro" id="IPR001789">
    <property type="entry name" value="Sig_transdc_resp-reg_receiver"/>
</dbReference>
<dbReference type="Gene3D" id="3.30.565.10">
    <property type="entry name" value="Histidine kinase-like ATPase, C-terminal domain"/>
    <property type="match status" value="1"/>
</dbReference>
<dbReference type="InterPro" id="IPR036890">
    <property type="entry name" value="HATPase_C_sf"/>
</dbReference>
<feature type="transmembrane region" description="Helical" evidence="14">
    <location>
        <begin position="16"/>
        <end position="38"/>
    </location>
</feature>
<dbReference type="PANTHER" id="PTHR45339">
    <property type="entry name" value="HYBRID SIGNAL TRANSDUCTION HISTIDINE KINASE J"/>
    <property type="match status" value="1"/>
</dbReference>
<dbReference type="SUPFAM" id="SSF47226">
    <property type="entry name" value="Histidine-containing phosphotransfer domain, HPT domain"/>
    <property type="match status" value="1"/>
</dbReference>
<keyword evidence="8 18" id="KW-0067">ATP-binding</keyword>
<dbReference type="SUPFAM" id="SSF55874">
    <property type="entry name" value="ATPase domain of HSP90 chaperone/DNA topoisomerase II/histidine kinase"/>
    <property type="match status" value="1"/>
</dbReference>
<evidence type="ECO:0000256" key="13">
    <source>
        <dbReference type="PROSITE-ProRule" id="PRU00169"/>
    </source>
</evidence>
<dbReference type="CDD" id="cd16922">
    <property type="entry name" value="HATPase_EvgS-ArcB-TorS-like"/>
    <property type="match status" value="1"/>
</dbReference>